<gene>
    <name evidence="6" type="ORF">C8D77_11266</name>
</gene>
<dbReference type="GO" id="GO:0016811">
    <property type="term" value="F:hydrolase activity, acting on carbon-nitrogen (but not peptide) bonds, in linear amides"/>
    <property type="evidence" value="ECO:0007669"/>
    <property type="project" value="InterPro"/>
</dbReference>
<evidence type="ECO:0000313" key="7">
    <source>
        <dbReference type="Proteomes" id="UP000245631"/>
    </source>
</evidence>
<dbReference type="AlphaFoldDB" id="A0A8E3B391"/>
<dbReference type="InterPro" id="IPR053138">
    <property type="entry name" value="N-alpha-Ac-DABA_deacetylase"/>
</dbReference>
<dbReference type="PANTHER" id="PTHR37326">
    <property type="entry name" value="BLL3975 PROTEIN"/>
    <property type="match status" value="1"/>
</dbReference>
<evidence type="ECO:0000256" key="4">
    <source>
        <dbReference type="ARBA" id="ARBA00022833"/>
    </source>
</evidence>
<evidence type="ECO:0000256" key="3">
    <source>
        <dbReference type="ARBA" id="ARBA00022801"/>
    </source>
</evidence>
<dbReference type="PIRSF" id="PIRSF039012">
    <property type="entry name" value="ASP"/>
    <property type="match status" value="1"/>
</dbReference>
<proteinExistence type="predicted"/>
<dbReference type="PANTHER" id="PTHR37326:SF1">
    <property type="entry name" value="BLL3975 PROTEIN"/>
    <property type="match status" value="1"/>
</dbReference>
<dbReference type="Gene3D" id="3.40.630.10">
    <property type="entry name" value="Zn peptidases"/>
    <property type="match status" value="1"/>
</dbReference>
<organism evidence="6 7">
    <name type="scientific">Rhizobium loti</name>
    <name type="common">Mesorhizobium loti</name>
    <dbReference type="NCBI Taxonomy" id="381"/>
    <lineage>
        <taxon>Bacteria</taxon>
        <taxon>Pseudomonadati</taxon>
        <taxon>Pseudomonadota</taxon>
        <taxon>Alphaproteobacteria</taxon>
        <taxon>Hyphomicrobiales</taxon>
        <taxon>Phyllobacteriaceae</taxon>
        <taxon>Mesorhizobium</taxon>
    </lineage>
</organism>
<keyword evidence="2" id="KW-0479">Metal-binding</keyword>
<keyword evidence="3" id="KW-0378">Hydrolase</keyword>
<evidence type="ECO:0000256" key="1">
    <source>
        <dbReference type="ARBA" id="ARBA00001947"/>
    </source>
</evidence>
<dbReference type="InterPro" id="IPR043795">
    <property type="entry name" value="N-alpha-Ac-DABA-like"/>
</dbReference>
<comment type="caution">
    <text evidence="6">The sequence shown here is derived from an EMBL/GenBank/DDBJ whole genome shotgun (WGS) entry which is preliminary data.</text>
</comment>
<dbReference type="CDD" id="cd06252">
    <property type="entry name" value="M14_ASTE_ASPA-like"/>
    <property type="match status" value="1"/>
</dbReference>
<protein>
    <submittedName>
        <fullName evidence="6">N-alpha-acetyl-L-2,4-diaminobutyrate deacetylase</fullName>
    </submittedName>
</protein>
<dbReference type="Proteomes" id="UP000245631">
    <property type="component" value="Unassembled WGS sequence"/>
</dbReference>
<sequence length="329" mass="35443">MAKNPITSTVDFQRDGVQHGFLNLPYSCDQSAWGSIRIPVTVAKNGEGPTVLFTGANHGDEYEGPIALFDLARNIRADELYGRVIIVPGMNYPAFRNGTRTSPIDGGNLNRMFPGDPSGSVTSKIADYFYRALLPLADFVVDFHSGGKTLEFIPFCCAHVLDNKEQEEKCVAAMRAFNAPYSVMLMEIDPENMYDTAAERMGKVVIGTELSGGGTSTVYTNEIAKRGIRNILKHAGIVKGDLEQASSTELNVPDPSCFLFCENSGLLEPCVDLGDVVVAGQIVARVHPIGRTGAQPEEYYAAIGGVFSGRHFPGLISAGDFLGLVTVPL</sequence>
<keyword evidence="4" id="KW-0862">Zinc</keyword>
<dbReference type="GO" id="GO:0016788">
    <property type="term" value="F:hydrolase activity, acting on ester bonds"/>
    <property type="evidence" value="ECO:0007669"/>
    <property type="project" value="InterPro"/>
</dbReference>
<dbReference type="EMBL" id="QGGH01000012">
    <property type="protein sequence ID" value="PWJ88173.1"/>
    <property type="molecule type" value="Genomic_DNA"/>
</dbReference>
<accession>A0A8E3B391</accession>
<feature type="domain" description="Succinylglutamate desuccinylase/Aspartoacylase catalytic" evidence="5">
    <location>
        <begin position="48"/>
        <end position="234"/>
    </location>
</feature>
<dbReference type="GeneID" id="61055044"/>
<dbReference type="InterPro" id="IPR055438">
    <property type="entry name" value="AstE_AspA_cat"/>
</dbReference>
<dbReference type="Pfam" id="PF24827">
    <property type="entry name" value="AstE_AspA_cat"/>
    <property type="match status" value="1"/>
</dbReference>
<name>A0A8E3B391_RHILI</name>
<dbReference type="RefSeq" id="WP_109670735.1">
    <property type="nucleotide sequence ID" value="NZ_QGGH01000012.1"/>
</dbReference>
<comment type="cofactor">
    <cofactor evidence="1">
        <name>Zn(2+)</name>
        <dbReference type="ChEBI" id="CHEBI:29105"/>
    </cofactor>
</comment>
<dbReference type="SUPFAM" id="SSF53187">
    <property type="entry name" value="Zn-dependent exopeptidases"/>
    <property type="match status" value="1"/>
</dbReference>
<evidence type="ECO:0000256" key="2">
    <source>
        <dbReference type="ARBA" id="ARBA00022723"/>
    </source>
</evidence>
<dbReference type="NCBIfam" id="TIGR02994">
    <property type="entry name" value="ectoine_eutE"/>
    <property type="match status" value="1"/>
</dbReference>
<dbReference type="InterPro" id="IPR014336">
    <property type="entry name" value="DoeB"/>
</dbReference>
<evidence type="ECO:0000313" key="6">
    <source>
        <dbReference type="EMBL" id="PWJ88173.1"/>
    </source>
</evidence>
<dbReference type="GO" id="GO:0046872">
    <property type="term" value="F:metal ion binding"/>
    <property type="evidence" value="ECO:0007669"/>
    <property type="project" value="UniProtKB-KW"/>
</dbReference>
<evidence type="ECO:0000259" key="5">
    <source>
        <dbReference type="Pfam" id="PF24827"/>
    </source>
</evidence>
<reference evidence="6 7" key="1">
    <citation type="submission" date="2018-05" db="EMBL/GenBank/DDBJ databases">
        <title>Genomic Encyclopedia of Type Strains, Phase IV (KMG-IV): sequencing the most valuable type-strain genomes for metagenomic binning, comparative biology and taxonomic classification.</title>
        <authorList>
            <person name="Goeker M."/>
        </authorList>
    </citation>
    <scope>NUCLEOTIDE SEQUENCE [LARGE SCALE GENOMIC DNA]</scope>
    <source>
        <strain evidence="6 7">DSM 2626</strain>
    </source>
</reference>